<feature type="non-terminal residue" evidence="2">
    <location>
        <position position="1"/>
    </location>
</feature>
<dbReference type="PANTHER" id="PTHR36509:SF3">
    <property type="entry name" value="SIGNAL PEPTIDE PROTEIN"/>
    <property type="match status" value="1"/>
</dbReference>
<feature type="non-terminal residue" evidence="2">
    <location>
        <position position="264"/>
    </location>
</feature>
<dbReference type="Pfam" id="PF06863">
    <property type="entry name" value="DUF1254"/>
    <property type="match status" value="1"/>
</dbReference>
<name>X0URJ7_9ZZZZ</name>
<comment type="caution">
    <text evidence="2">The sequence shown here is derived from an EMBL/GenBank/DDBJ whole genome shotgun (WGS) entry which is preliminary data.</text>
</comment>
<dbReference type="Gene3D" id="1.10.3360.10">
    <property type="entry name" value="VPA0735-like domain"/>
    <property type="match status" value="1"/>
</dbReference>
<protein>
    <recommendedName>
        <fullName evidence="1">DUF1254 domain-containing protein</fullName>
    </recommendedName>
</protein>
<dbReference type="SUPFAM" id="SSF160935">
    <property type="entry name" value="VPA0735-like"/>
    <property type="match status" value="1"/>
</dbReference>
<accession>X0URJ7</accession>
<evidence type="ECO:0000313" key="2">
    <source>
        <dbReference type="EMBL" id="GAF91100.1"/>
    </source>
</evidence>
<dbReference type="Gene3D" id="2.60.40.1610">
    <property type="entry name" value="Domain of unknown function DUF1254"/>
    <property type="match status" value="1"/>
</dbReference>
<evidence type="ECO:0000259" key="1">
    <source>
        <dbReference type="Pfam" id="PF06863"/>
    </source>
</evidence>
<proteinExistence type="predicted"/>
<dbReference type="PANTHER" id="PTHR36509">
    <property type="entry name" value="BLL3101 PROTEIN"/>
    <property type="match status" value="1"/>
</dbReference>
<dbReference type="EMBL" id="BARS01011544">
    <property type="protein sequence ID" value="GAF91100.1"/>
    <property type="molecule type" value="Genomic_DNA"/>
</dbReference>
<dbReference type="AlphaFoldDB" id="X0URJ7"/>
<organism evidence="2">
    <name type="scientific">marine sediment metagenome</name>
    <dbReference type="NCBI Taxonomy" id="412755"/>
    <lineage>
        <taxon>unclassified sequences</taxon>
        <taxon>metagenomes</taxon>
        <taxon>ecological metagenomes</taxon>
    </lineage>
</organism>
<feature type="domain" description="DUF1254" evidence="1">
    <location>
        <begin position="43"/>
        <end position="172"/>
    </location>
</feature>
<dbReference type="InterPro" id="IPR037050">
    <property type="entry name" value="DUF1254_sf"/>
</dbReference>
<dbReference type="InterPro" id="IPR010679">
    <property type="entry name" value="DUF1254"/>
</dbReference>
<reference evidence="2" key="1">
    <citation type="journal article" date="2014" name="Front. Microbiol.">
        <title>High frequency of phylogenetically diverse reductive dehalogenase-homologous genes in deep subseafloor sedimentary metagenomes.</title>
        <authorList>
            <person name="Kawai M."/>
            <person name="Futagami T."/>
            <person name="Toyoda A."/>
            <person name="Takaki Y."/>
            <person name="Nishi S."/>
            <person name="Hori S."/>
            <person name="Arai W."/>
            <person name="Tsubouchi T."/>
            <person name="Morono Y."/>
            <person name="Uchiyama I."/>
            <person name="Ito T."/>
            <person name="Fujiyama A."/>
            <person name="Inagaki F."/>
            <person name="Takami H."/>
        </authorList>
    </citation>
    <scope>NUCLEOTIDE SEQUENCE</scope>
    <source>
        <strain evidence="2">Expedition CK06-06</strain>
    </source>
</reference>
<sequence length="264" mass="29627">EAQQLRDELFYNQAIQAYMTMLPALNTIGMRDGSEKEFGEGYNVLPMWKDRMDARAWVPTPNADIMYSMSYLDLKETGPLVVAAPPGVIGMFTDFFQRTITDVGAIGPDRARGGLYLLLPPDYQGHVPSGYFTFTSSTYNVFLFFRTVMPGGENGLIPAPAVEVAEQTRIYPLWAEEKNVKPMVFPNASGRRVNMMYPTDFEYWTKLKAFVDYESVEAITPELRGVLAAIGIIKGQPFAPTAAQQEQLERAVLRAPKMILAQRM</sequence>
<gene>
    <name evidence="2" type="ORF">S01H1_20958</name>
</gene>